<dbReference type="GO" id="GO:0005737">
    <property type="term" value="C:cytoplasm"/>
    <property type="evidence" value="ECO:0007669"/>
    <property type="project" value="UniProtKB-SubCell"/>
</dbReference>
<evidence type="ECO:0000256" key="3">
    <source>
        <dbReference type="ARBA" id="ARBA00022741"/>
    </source>
</evidence>
<feature type="binding site" evidence="5">
    <location>
        <position position="38"/>
    </location>
    <ligand>
        <name>AMP</name>
        <dbReference type="ChEBI" id="CHEBI:456215"/>
    </ligand>
</feature>
<evidence type="ECO:0000256" key="1">
    <source>
        <dbReference type="ARBA" id="ARBA00022679"/>
    </source>
</evidence>
<dbReference type="Gene3D" id="3.40.50.300">
    <property type="entry name" value="P-loop containing nucleotide triphosphate hydrolases"/>
    <property type="match status" value="1"/>
</dbReference>
<dbReference type="SUPFAM" id="SSF52540">
    <property type="entry name" value="P-loop containing nucleoside triphosphate hydrolases"/>
    <property type="match status" value="1"/>
</dbReference>
<evidence type="ECO:0000313" key="8">
    <source>
        <dbReference type="EMBL" id="OKH38491.1"/>
    </source>
</evidence>
<dbReference type="PRINTS" id="PR00094">
    <property type="entry name" value="ADENYLTKNASE"/>
</dbReference>
<dbReference type="UniPathway" id="UPA00588">
    <property type="reaction ID" value="UER00649"/>
</dbReference>
<comment type="catalytic activity">
    <reaction evidence="5 7">
        <text>AMP + ATP = 2 ADP</text>
        <dbReference type="Rhea" id="RHEA:12973"/>
        <dbReference type="ChEBI" id="CHEBI:30616"/>
        <dbReference type="ChEBI" id="CHEBI:456215"/>
        <dbReference type="ChEBI" id="CHEBI:456216"/>
        <dbReference type="EC" id="2.7.4.3"/>
    </reaction>
</comment>
<keyword evidence="5" id="KW-0963">Cytoplasm</keyword>
<dbReference type="GO" id="GO:0044209">
    <property type="term" value="P:AMP salvage"/>
    <property type="evidence" value="ECO:0007669"/>
    <property type="project" value="UniProtKB-UniRule"/>
</dbReference>
<feature type="binding site" evidence="5">
    <location>
        <begin position="12"/>
        <end position="17"/>
    </location>
    <ligand>
        <name>ATP</name>
        <dbReference type="ChEBI" id="CHEBI:30616"/>
    </ligand>
</feature>
<feature type="binding site" evidence="5">
    <location>
        <begin position="87"/>
        <end position="90"/>
    </location>
    <ligand>
        <name>AMP</name>
        <dbReference type="ChEBI" id="CHEBI:456215"/>
    </ligand>
</feature>
<keyword evidence="4 5" id="KW-0418">Kinase</keyword>
<sequence length="187" mass="21341">MGKRFIFLGPPGAGKGTQAQKLAALCSIPHISTGEILRNEVFKGTPLGLQAKSYQEKGELVPDKLIDDMVRQRLSEPDTQSGWILDGFPRNVTQAKFFDELLEKLHQQCDFAIDLEVPDEVIVKRLLARGRQDDTEEILRRRLEIYREQTAPLIDYYSQRQILVSIQGNQSMEEVTEEMKKAIDLHC</sequence>
<dbReference type="OrthoDB" id="9805030at2"/>
<dbReference type="STRING" id="454136.NIES2119_10190"/>
<keyword evidence="1 5" id="KW-0808">Transferase</keyword>
<feature type="binding site" evidence="5">
    <location>
        <position position="170"/>
    </location>
    <ligand>
        <name>ATP</name>
        <dbReference type="ChEBI" id="CHEBI:30616"/>
    </ligand>
</feature>
<evidence type="ECO:0000256" key="5">
    <source>
        <dbReference type="HAMAP-Rule" id="MF_00235"/>
    </source>
</evidence>
<dbReference type="AlphaFoldDB" id="A0A1U7IMM6"/>
<feature type="binding site" evidence="5">
    <location>
        <position position="131"/>
    </location>
    <ligand>
        <name>AMP</name>
        <dbReference type="ChEBI" id="CHEBI:456215"/>
    </ligand>
</feature>
<organism evidence="8 9">
    <name type="scientific">[Phormidium ambiguum] IAM M-71</name>
    <dbReference type="NCBI Taxonomy" id="454136"/>
    <lineage>
        <taxon>Bacteria</taxon>
        <taxon>Bacillati</taxon>
        <taxon>Cyanobacteriota</taxon>
        <taxon>Cyanophyceae</taxon>
        <taxon>Oscillatoriophycideae</taxon>
        <taxon>Aerosakkonematales</taxon>
        <taxon>Aerosakkonemataceae</taxon>
        <taxon>Floridanema</taxon>
    </lineage>
</organism>
<protein>
    <recommendedName>
        <fullName evidence="5 7">Adenylate kinase</fullName>
        <shortName evidence="5">AK</shortName>
        <ecNumber evidence="5 7">2.7.4.3</ecNumber>
    </recommendedName>
    <alternativeName>
        <fullName evidence="5">ATP-AMP transphosphorylase</fullName>
    </alternativeName>
    <alternativeName>
        <fullName evidence="5">ATP:AMP phosphotransferase</fullName>
    </alternativeName>
    <alternativeName>
        <fullName evidence="5">Adenylate monophosphate kinase</fullName>
    </alternativeName>
</protein>
<gene>
    <name evidence="5" type="primary">adk</name>
    <name evidence="8" type="ORF">NIES2119_10190</name>
</gene>
<dbReference type="NCBIfam" id="NF001381">
    <property type="entry name" value="PRK00279.1-3"/>
    <property type="match status" value="1"/>
</dbReference>
<evidence type="ECO:0000256" key="7">
    <source>
        <dbReference type="RuleBase" id="RU003331"/>
    </source>
</evidence>
<feature type="binding site" evidence="5">
    <location>
        <position position="94"/>
    </location>
    <ligand>
        <name>AMP</name>
        <dbReference type="ChEBI" id="CHEBI:456215"/>
    </ligand>
</feature>
<accession>A0A1U7IMM6</accession>
<dbReference type="NCBIfam" id="NF011104">
    <property type="entry name" value="PRK14531.1"/>
    <property type="match status" value="1"/>
</dbReference>
<dbReference type="PROSITE" id="PS00113">
    <property type="entry name" value="ADENYLATE_KINASE"/>
    <property type="match status" value="1"/>
</dbReference>
<keyword evidence="3 5" id="KW-0547">Nucleotide-binding</keyword>
<evidence type="ECO:0000313" key="9">
    <source>
        <dbReference type="Proteomes" id="UP000185860"/>
    </source>
</evidence>
<dbReference type="PANTHER" id="PTHR23359">
    <property type="entry name" value="NUCLEOTIDE KINASE"/>
    <property type="match status" value="1"/>
</dbReference>
<dbReference type="Pfam" id="PF00406">
    <property type="entry name" value="ADK"/>
    <property type="match status" value="1"/>
</dbReference>
<evidence type="ECO:0000256" key="6">
    <source>
        <dbReference type="RuleBase" id="RU003330"/>
    </source>
</evidence>
<evidence type="ECO:0000256" key="2">
    <source>
        <dbReference type="ARBA" id="ARBA00022727"/>
    </source>
</evidence>
<dbReference type="EC" id="2.7.4.3" evidence="5 7"/>
<proteinExistence type="inferred from homology"/>
<keyword evidence="5 7" id="KW-0067">ATP-binding</keyword>
<dbReference type="NCBIfam" id="NF011100">
    <property type="entry name" value="PRK14527.1"/>
    <property type="match status" value="1"/>
</dbReference>
<dbReference type="InterPro" id="IPR000850">
    <property type="entry name" value="Adenylat/UMP-CMP_kin"/>
</dbReference>
<feature type="binding site" evidence="5">
    <location>
        <begin position="59"/>
        <end position="61"/>
    </location>
    <ligand>
        <name>AMP</name>
        <dbReference type="ChEBI" id="CHEBI:456215"/>
    </ligand>
</feature>
<comment type="subunit">
    <text evidence="5 7">Monomer.</text>
</comment>
<feature type="binding site" evidence="5">
    <location>
        <position position="142"/>
    </location>
    <ligand>
        <name>AMP</name>
        <dbReference type="ChEBI" id="CHEBI:456215"/>
    </ligand>
</feature>
<evidence type="ECO:0000256" key="4">
    <source>
        <dbReference type="ARBA" id="ARBA00022777"/>
    </source>
</evidence>
<feature type="region of interest" description="NMP" evidence="5">
    <location>
        <begin position="32"/>
        <end position="61"/>
    </location>
</feature>
<comment type="caution">
    <text evidence="5">Lacks conserved residue(s) required for the propagation of feature annotation.</text>
</comment>
<dbReference type="NCBIfam" id="NF002700">
    <property type="entry name" value="PRK02496.1"/>
    <property type="match status" value="1"/>
</dbReference>
<dbReference type="InterPro" id="IPR027417">
    <property type="entry name" value="P-loop_NTPase"/>
</dbReference>
<comment type="caution">
    <text evidence="8">The sequence shown here is derived from an EMBL/GenBank/DDBJ whole genome shotgun (WGS) entry which is preliminary data.</text>
</comment>
<dbReference type="CDD" id="cd01428">
    <property type="entry name" value="ADK"/>
    <property type="match status" value="1"/>
</dbReference>
<comment type="domain">
    <text evidence="5">Consists of three domains, a large central CORE domain and two small peripheral domains, NMPbind and LID, which undergo movements during catalysis. The LID domain closes over the site of phosphoryl transfer upon ATP binding. Assembling and dissambling the active center during each catalytic cycle provides an effective means to prevent ATP hydrolysis.</text>
</comment>
<dbReference type="GO" id="GO:0005524">
    <property type="term" value="F:ATP binding"/>
    <property type="evidence" value="ECO:0007669"/>
    <property type="project" value="UniProtKB-UniRule"/>
</dbReference>
<dbReference type="EMBL" id="MRCE01000008">
    <property type="protein sequence ID" value="OKH38491.1"/>
    <property type="molecule type" value="Genomic_DNA"/>
</dbReference>
<dbReference type="GO" id="GO:0004017">
    <property type="term" value="F:AMP kinase activity"/>
    <property type="evidence" value="ECO:0007669"/>
    <property type="project" value="UniProtKB-UniRule"/>
</dbReference>
<comment type="subcellular location">
    <subcellularLocation>
        <location evidence="5 7">Cytoplasm</location>
    </subcellularLocation>
</comment>
<dbReference type="InterPro" id="IPR033690">
    <property type="entry name" value="Adenylat_kinase_CS"/>
</dbReference>
<dbReference type="HAMAP" id="MF_00235">
    <property type="entry name" value="Adenylate_kinase_Adk"/>
    <property type="match status" value="1"/>
</dbReference>
<comment type="pathway">
    <text evidence="5">Purine metabolism; AMP biosynthesis via salvage pathway; AMP from ADP: step 1/1.</text>
</comment>
<dbReference type="Proteomes" id="UP000185860">
    <property type="component" value="Unassembled WGS sequence"/>
</dbReference>
<reference evidence="8 9" key="1">
    <citation type="submission" date="2016-11" db="EMBL/GenBank/DDBJ databases">
        <title>Draft Genome Sequences of Nine Cyanobacterial Strains from Diverse Habitats.</title>
        <authorList>
            <person name="Zhu T."/>
            <person name="Hou S."/>
            <person name="Lu X."/>
            <person name="Hess W.R."/>
        </authorList>
    </citation>
    <scope>NUCLEOTIDE SEQUENCE [LARGE SCALE GENOMIC DNA]</scope>
    <source>
        <strain evidence="8 9">IAM M-71</strain>
    </source>
</reference>
<keyword evidence="2 5" id="KW-0545">Nucleotide biosynthesis</keyword>
<feature type="binding site" evidence="5">
    <location>
        <position position="33"/>
    </location>
    <ligand>
        <name>AMP</name>
        <dbReference type="ChEBI" id="CHEBI:456215"/>
    </ligand>
</feature>
<comment type="function">
    <text evidence="5">Catalyzes the reversible transfer of the terminal phosphate group between ATP and AMP. Plays an important role in cellular energy homeostasis and in adenine nucleotide metabolism.</text>
</comment>
<dbReference type="NCBIfam" id="NF011101">
    <property type="entry name" value="PRK14528.1"/>
    <property type="match status" value="1"/>
</dbReference>
<comment type="similarity">
    <text evidence="5 6">Belongs to the adenylate kinase family.</text>
</comment>
<dbReference type="NCBIfam" id="NF011105">
    <property type="entry name" value="PRK14532.1"/>
    <property type="match status" value="1"/>
</dbReference>
<name>A0A1U7IMM6_9CYAN</name>
<feature type="binding site" evidence="5">
    <location>
        <position position="129"/>
    </location>
    <ligand>
        <name>ATP</name>
        <dbReference type="ChEBI" id="CHEBI:30616"/>
    </ligand>
</feature>